<dbReference type="KEGG" id="mets:DK389_00655"/>
<keyword evidence="4" id="KW-0175">Coiled coil</keyword>
<dbReference type="SMART" id="SM00283">
    <property type="entry name" value="MA"/>
    <property type="match status" value="1"/>
</dbReference>
<evidence type="ECO:0000256" key="1">
    <source>
        <dbReference type="ARBA" id="ARBA00023224"/>
    </source>
</evidence>
<dbReference type="Pfam" id="PF00672">
    <property type="entry name" value="HAMP"/>
    <property type="match status" value="1"/>
</dbReference>
<evidence type="ECO:0000313" key="10">
    <source>
        <dbReference type="Proteomes" id="UP000245926"/>
    </source>
</evidence>
<dbReference type="GO" id="GO:0016020">
    <property type="term" value="C:membrane"/>
    <property type="evidence" value="ECO:0007669"/>
    <property type="project" value="InterPro"/>
</dbReference>
<gene>
    <name evidence="9" type="ORF">DK389_00655</name>
</gene>
<dbReference type="PROSITE" id="PS50885">
    <property type="entry name" value="HAMP"/>
    <property type="match status" value="1"/>
</dbReference>
<evidence type="ECO:0000256" key="6">
    <source>
        <dbReference type="SAM" id="Phobius"/>
    </source>
</evidence>
<evidence type="ECO:0000313" key="9">
    <source>
        <dbReference type="EMBL" id="AWN39338.1"/>
    </source>
</evidence>
<dbReference type="InterPro" id="IPR004089">
    <property type="entry name" value="MCPsignal_dom"/>
</dbReference>
<dbReference type="Gene3D" id="6.10.340.10">
    <property type="match status" value="1"/>
</dbReference>
<dbReference type="InterPro" id="IPR033462">
    <property type="entry name" value="Cache_3-Cache_2"/>
</dbReference>
<dbReference type="EMBL" id="CP029550">
    <property type="protein sequence ID" value="AWN39338.1"/>
    <property type="molecule type" value="Genomic_DNA"/>
</dbReference>
<dbReference type="GO" id="GO:0007165">
    <property type="term" value="P:signal transduction"/>
    <property type="evidence" value="ECO:0007669"/>
    <property type="project" value="UniProtKB-KW"/>
</dbReference>
<dbReference type="SUPFAM" id="SSF58104">
    <property type="entry name" value="Methyl-accepting chemotaxis protein (MCP) signaling domain"/>
    <property type="match status" value="1"/>
</dbReference>
<keyword evidence="6" id="KW-0812">Transmembrane</keyword>
<feature type="domain" description="HAMP" evidence="8">
    <location>
        <begin position="218"/>
        <end position="271"/>
    </location>
</feature>
<dbReference type="Pfam" id="PF17201">
    <property type="entry name" value="Cache_3-Cache_2"/>
    <property type="match status" value="1"/>
</dbReference>
<keyword evidence="1 3" id="KW-0807">Transducer</keyword>
<dbReference type="PROSITE" id="PS50111">
    <property type="entry name" value="CHEMOTAXIS_TRANSDUC_2"/>
    <property type="match status" value="1"/>
</dbReference>
<dbReference type="InterPro" id="IPR003660">
    <property type="entry name" value="HAMP_dom"/>
</dbReference>
<evidence type="ECO:0000256" key="5">
    <source>
        <dbReference type="SAM" id="MobiDB-lite"/>
    </source>
</evidence>
<dbReference type="CDD" id="cd06225">
    <property type="entry name" value="HAMP"/>
    <property type="match status" value="1"/>
</dbReference>
<keyword evidence="6" id="KW-1133">Transmembrane helix</keyword>
<comment type="similarity">
    <text evidence="2">Belongs to the methyl-accepting chemotaxis (MCP) protein family.</text>
</comment>
<feature type="domain" description="Methyl-accepting transducer" evidence="7">
    <location>
        <begin position="304"/>
        <end position="550"/>
    </location>
</feature>
<evidence type="ECO:0000256" key="3">
    <source>
        <dbReference type="PROSITE-ProRule" id="PRU00284"/>
    </source>
</evidence>
<dbReference type="Proteomes" id="UP000245926">
    <property type="component" value="Chromosome"/>
</dbReference>
<accession>A0A2U8W0Z8</accession>
<reference evidence="10" key="1">
    <citation type="submission" date="2018-05" db="EMBL/GenBank/DDBJ databases">
        <title>Complete Genome Sequence of Methylobacterium sp. 17SD2-17.</title>
        <authorList>
            <person name="Srinivasan S."/>
        </authorList>
    </citation>
    <scope>NUCLEOTIDE SEQUENCE [LARGE SCALE GENOMIC DNA]</scope>
    <source>
        <strain evidence="10">17SD2-17</strain>
    </source>
</reference>
<feature type="region of interest" description="Disordered" evidence="5">
    <location>
        <begin position="266"/>
        <end position="286"/>
    </location>
</feature>
<dbReference type="SMART" id="SM00304">
    <property type="entry name" value="HAMP"/>
    <property type="match status" value="1"/>
</dbReference>
<dbReference type="Gene3D" id="1.10.287.950">
    <property type="entry name" value="Methyl-accepting chemotaxis protein"/>
    <property type="match status" value="1"/>
</dbReference>
<dbReference type="Pfam" id="PF00015">
    <property type="entry name" value="MCPsignal"/>
    <property type="match status" value="1"/>
</dbReference>
<keyword evidence="6" id="KW-0472">Membrane</keyword>
<dbReference type="SUPFAM" id="SSF103190">
    <property type="entry name" value="Sensory domain-like"/>
    <property type="match status" value="1"/>
</dbReference>
<dbReference type="OrthoDB" id="8320983at2"/>
<keyword evidence="10" id="KW-1185">Reference proteome</keyword>
<name>A0A2U8W0Z8_9HYPH</name>
<proteinExistence type="inferred from homology"/>
<evidence type="ECO:0000256" key="2">
    <source>
        <dbReference type="ARBA" id="ARBA00029447"/>
    </source>
</evidence>
<evidence type="ECO:0000259" key="8">
    <source>
        <dbReference type="PROSITE" id="PS50885"/>
    </source>
</evidence>
<dbReference type="InterPro" id="IPR029151">
    <property type="entry name" value="Sensor-like_sf"/>
</dbReference>
<dbReference type="PANTHER" id="PTHR32089:SF112">
    <property type="entry name" value="LYSOZYME-LIKE PROTEIN-RELATED"/>
    <property type="match status" value="1"/>
</dbReference>
<feature type="coiled-coil region" evidence="4">
    <location>
        <begin position="354"/>
        <end position="388"/>
    </location>
</feature>
<organism evidence="9 10">
    <name type="scientific">Methylobacterium durans</name>
    <dbReference type="NCBI Taxonomy" id="2202825"/>
    <lineage>
        <taxon>Bacteria</taxon>
        <taxon>Pseudomonadati</taxon>
        <taxon>Pseudomonadota</taxon>
        <taxon>Alphaproteobacteria</taxon>
        <taxon>Hyphomicrobiales</taxon>
        <taxon>Methylobacteriaceae</taxon>
        <taxon>Methylobacterium</taxon>
    </lineage>
</organism>
<evidence type="ECO:0000256" key="4">
    <source>
        <dbReference type="SAM" id="Coils"/>
    </source>
</evidence>
<evidence type="ECO:0000259" key="7">
    <source>
        <dbReference type="PROSITE" id="PS50111"/>
    </source>
</evidence>
<protein>
    <submittedName>
        <fullName evidence="9">Methyl-accepting chemotaxis protein</fullName>
    </submittedName>
</protein>
<dbReference type="AlphaFoldDB" id="A0A2U8W0Z8"/>
<dbReference type="PANTHER" id="PTHR32089">
    <property type="entry name" value="METHYL-ACCEPTING CHEMOTAXIS PROTEIN MCPB"/>
    <property type="match status" value="1"/>
</dbReference>
<feature type="transmembrane region" description="Helical" evidence="6">
    <location>
        <begin position="195"/>
        <end position="218"/>
    </location>
</feature>
<sequence>MHRFSSLTTKIILLAGAAIVLTVGILLAAASHQIWSQIEDKQREEAETHLRTLSLVFAGKVAGASVGLDGSRVERVVAPDLGSLSDLTIVDDVTAFIGGNATVFASEAGSDRYLRRITNVKKENGERAVGTALAADHPAQGAIRAGRAYSGTVTLFGRPFYTLYHPTFDRAGTVNGILYIGIPLERYHADYAATMWTMALLSLAVAVLACLVMIPIAVRMFRPLNEIAARTTRLAEGDLDRPIPSQARRDEIGAVARALGTLRDTSRRARSLESDQRMAGEGERQRRELLDGEVERFRVRVQQSIATFNARTGEMRERAAAMSAVSAEANAAIDGASAGSRETSANVQTVASAAEQLAASIAEIQARIERAKGEVDGALGEAESMNAQVGDLAASAQRIGDVVGLIRAVAEQTNLLALNATIEAARAGEAGRGFAVVAAEVKELAGQTARATDEIAAQVARVQGATGVAVDAIGRMTSRMGCISATTADISGAVAAQGAATDEISRNVGETAQTSVAIARDLGTVSNAAQRTSEMASTVESAASSVEDVATGLEAEIGRFLKAVAA</sequence>